<evidence type="ECO:0000313" key="1">
    <source>
        <dbReference type="EMBL" id="KAJ7688182.1"/>
    </source>
</evidence>
<keyword evidence="2" id="KW-1185">Reference proteome</keyword>
<evidence type="ECO:0000313" key="2">
    <source>
        <dbReference type="Proteomes" id="UP001221757"/>
    </source>
</evidence>
<dbReference type="Gene3D" id="2.60.40.420">
    <property type="entry name" value="Cupredoxins - blue copper proteins"/>
    <property type="match status" value="1"/>
</dbReference>
<dbReference type="PANTHER" id="PTHR34883">
    <property type="entry name" value="SERINE-RICH PROTEIN, PUTATIVE-RELATED-RELATED"/>
    <property type="match status" value="1"/>
</dbReference>
<dbReference type="SUPFAM" id="SSF49503">
    <property type="entry name" value="Cupredoxins"/>
    <property type="match status" value="1"/>
</dbReference>
<proteinExistence type="predicted"/>
<feature type="non-terminal residue" evidence="1">
    <location>
        <position position="149"/>
    </location>
</feature>
<feature type="non-terminal residue" evidence="1">
    <location>
        <position position="1"/>
    </location>
</feature>
<dbReference type="Proteomes" id="UP001221757">
    <property type="component" value="Unassembled WGS sequence"/>
</dbReference>
<reference evidence="1" key="1">
    <citation type="submission" date="2023-03" db="EMBL/GenBank/DDBJ databases">
        <title>Massive genome expansion in bonnet fungi (Mycena s.s.) driven by repeated elements and novel gene families across ecological guilds.</title>
        <authorList>
            <consortium name="Lawrence Berkeley National Laboratory"/>
            <person name="Harder C.B."/>
            <person name="Miyauchi S."/>
            <person name="Viragh M."/>
            <person name="Kuo A."/>
            <person name="Thoen E."/>
            <person name="Andreopoulos B."/>
            <person name="Lu D."/>
            <person name="Skrede I."/>
            <person name="Drula E."/>
            <person name="Henrissat B."/>
            <person name="Morin E."/>
            <person name="Kohler A."/>
            <person name="Barry K."/>
            <person name="LaButti K."/>
            <person name="Morin E."/>
            <person name="Salamov A."/>
            <person name="Lipzen A."/>
            <person name="Mereny Z."/>
            <person name="Hegedus B."/>
            <person name="Baldrian P."/>
            <person name="Stursova M."/>
            <person name="Weitz H."/>
            <person name="Taylor A."/>
            <person name="Grigoriev I.V."/>
            <person name="Nagy L.G."/>
            <person name="Martin F."/>
            <person name="Kauserud H."/>
        </authorList>
    </citation>
    <scope>NUCLEOTIDE SEQUENCE</scope>
    <source>
        <strain evidence="1">CBHHK067</strain>
    </source>
</reference>
<protein>
    <submittedName>
        <fullName evidence="1">Uncharacterized protein</fullName>
    </submittedName>
</protein>
<comment type="caution">
    <text evidence="1">The sequence shown here is derived from an EMBL/GenBank/DDBJ whole genome shotgun (WGS) entry which is preliminary data.</text>
</comment>
<dbReference type="AlphaFoldDB" id="A0AAD7GCN9"/>
<dbReference type="EMBL" id="JARKIE010000081">
    <property type="protein sequence ID" value="KAJ7688182.1"/>
    <property type="molecule type" value="Genomic_DNA"/>
</dbReference>
<accession>A0AAD7GCN9</accession>
<dbReference type="CDD" id="cd00920">
    <property type="entry name" value="Cupredoxin"/>
    <property type="match status" value="1"/>
</dbReference>
<dbReference type="PANTHER" id="PTHR34883:SF15">
    <property type="entry name" value="EXTRACELLULAR SERINE-RICH PROTEIN"/>
    <property type="match status" value="1"/>
</dbReference>
<gene>
    <name evidence="1" type="ORF">B0H17DRAFT_847338</name>
</gene>
<organism evidence="1 2">
    <name type="scientific">Mycena rosella</name>
    <name type="common">Pink bonnet</name>
    <name type="synonym">Agaricus rosellus</name>
    <dbReference type="NCBI Taxonomy" id="1033263"/>
    <lineage>
        <taxon>Eukaryota</taxon>
        <taxon>Fungi</taxon>
        <taxon>Dikarya</taxon>
        <taxon>Basidiomycota</taxon>
        <taxon>Agaricomycotina</taxon>
        <taxon>Agaricomycetes</taxon>
        <taxon>Agaricomycetidae</taxon>
        <taxon>Agaricales</taxon>
        <taxon>Marasmiineae</taxon>
        <taxon>Mycenaceae</taxon>
        <taxon>Mycena</taxon>
    </lineage>
</organism>
<name>A0AAD7GCN9_MYCRO</name>
<sequence length="149" mass="15356">FSFSPSQITAANGTVVTFQFTGVPGNHSVTQSSFASPCQPLDGGFDSGWIFVNTTSDTPPEWSVTITDDSKPIWFYCKSKGPTARTVCNLLHLCDAGCMVGVINVKNGTNTFDAFQAAAKSDKAPGQAQGGLVGVGASASAEPFVPSGA</sequence>
<dbReference type="InterPro" id="IPR008972">
    <property type="entry name" value="Cupredoxin"/>
</dbReference>
<dbReference type="InterPro" id="IPR052953">
    <property type="entry name" value="Ser-rich/MCO-related"/>
</dbReference>